<dbReference type="Gene3D" id="3.40.50.720">
    <property type="entry name" value="NAD(P)-binding Rossmann-like Domain"/>
    <property type="match status" value="1"/>
</dbReference>
<gene>
    <name evidence="1" type="ORF">E7272_01610</name>
</gene>
<reference evidence="1" key="1">
    <citation type="submission" date="2019-04" db="EMBL/GenBank/DDBJ databases">
        <title>Evolution of Biomass-Degrading Anaerobic Consortia Revealed by Metagenomics.</title>
        <authorList>
            <person name="Peng X."/>
        </authorList>
    </citation>
    <scope>NUCLEOTIDE SEQUENCE</scope>
    <source>
        <strain evidence="1">SIG311</strain>
    </source>
</reference>
<protein>
    <submittedName>
        <fullName evidence="1">Uncharacterized protein</fullName>
    </submittedName>
</protein>
<evidence type="ECO:0000313" key="1">
    <source>
        <dbReference type="EMBL" id="MBE5918516.1"/>
    </source>
</evidence>
<dbReference type="InterPro" id="IPR029063">
    <property type="entry name" value="SAM-dependent_MTases_sf"/>
</dbReference>
<dbReference type="AlphaFoldDB" id="A0A927U7E5"/>
<name>A0A927U7E5_9FIRM</name>
<dbReference type="EMBL" id="SVER01000003">
    <property type="protein sequence ID" value="MBE5918516.1"/>
    <property type="molecule type" value="Genomic_DNA"/>
</dbReference>
<comment type="caution">
    <text evidence="1">The sequence shown here is derived from an EMBL/GenBank/DDBJ whole genome shotgun (WGS) entry which is preliminary data.</text>
</comment>
<sequence>MSRILRQLKKHDKDICIYGLGKMGACMFWSFRECGMQEDYYADKDPNKQNLNIDGIKCISFDDLLKKDRSIILIVALYDYKSVVKSFVTMGFKNVYNYKEVLHAIRKEPKRNFKQIRSYEEAYKVKQVVKEWLCRGVKLNINDLLEG</sequence>
<evidence type="ECO:0000313" key="2">
    <source>
        <dbReference type="Proteomes" id="UP000766246"/>
    </source>
</evidence>
<dbReference type="SUPFAM" id="SSF53335">
    <property type="entry name" value="S-adenosyl-L-methionine-dependent methyltransferases"/>
    <property type="match status" value="1"/>
</dbReference>
<dbReference type="Proteomes" id="UP000766246">
    <property type="component" value="Unassembled WGS sequence"/>
</dbReference>
<accession>A0A927U7E5</accession>
<organism evidence="1 2">
    <name type="scientific">Pseudobutyrivibrio ruminis</name>
    <dbReference type="NCBI Taxonomy" id="46206"/>
    <lineage>
        <taxon>Bacteria</taxon>
        <taxon>Bacillati</taxon>
        <taxon>Bacillota</taxon>
        <taxon>Clostridia</taxon>
        <taxon>Lachnospirales</taxon>
        <taxon>Lachnospiraceae</taxon>
        <taxon>Pseudobutyrivibrio</taxon>
    </lineage>
</organism>
<proteinExistence type="predicted"/>